<protein>
    <submittedName>
        <fullName evidence="1">Ester cyclase</fullName>
    </submittedName>
</protein>
<proteinExistence type="predicted"/>
<evidence type="ECO:0000313" key="1">
    <source>
        <dbReference type="EMBL" id="WGV25837.1"/>
    </source>
</evidence>
<dbReference type="Gene3D" id="3.10.450.50">
    <property type="match status" value="1"/>
</dbReference>
<dbReference type="AlphaFoldDB" id="A0AAJ6NSL1"/>
<dbReference type="Proteomes" id="UP001223520">
    <property type="component" value="Chromosome"/>
</dbReference>
<dbReference type="InterPro" id="IPR009959">
    <property type="entry name" value="Cyclase_SnoaL-like"/>
</dbReference>
<keyword evidence="2" id="KW-1185">Reference proteome</keyword>
<dbReference type="EMBL" id="CP124543">
    <property type="protein sequence ID" value="WGV25837.1"/>
    <property type="molecule type" value="Genomic_DNA"/>
</dbReference>
<dbReference type="RefSeq" id="WP_281483124.1">
    <property type="nucleotide sequence ID" value="NZ_CP124543.1"/>
</dbReference>
<dbReference type="Pfam" id="PF07366">
    <property type="entry name" value="SnoaL"/>
    <property type="match status" value="1"/>
</dbReference>
<dbReference type="KEGG" id="hbq:QI031_29670"/>
<organism evidence="1 2">
    <name type="scientific">Halotia branconii CENA392</name>
    <dbReference type="NCBI Taxonomy" id="1539056"/>
    <lineage>
        <taxon>Bacteria</taxon>
        <taxon>Bacillati</taxon>
        <taxon>Cyanobacteriota</taxon>
        <taxon>Cyanophyceae</taxon>
        <taxon>Nostocales</taxon>
        <taxon>Nodulariaceae</taxon>
        <taxon>Halotia</taxon>
    </lineage>
</organism>
<name>A0AAJ6NSL1_9CYAN</name>
<dbReference type="GO" id="GO:0030638">
    <property type="term" value="P:polyketide metabolic process"/>
    <property type="evidence" value="ECO:0007669"/>
    <property type="project" value="InterPro"/>
</dbReference>
<accession>A0AAJ6NSL1</accession>
<sequence>MSLEQNKAIVLQFYKAVNQGNLEQAKEMLALNIVVHIMTGSVIRSSDNFFEHLQMARSTFPDVYYTIETDTSV</sequence>
<evidence type="ECO:0000313" key="2">
    <source>
        <dbReference type="Proteomes" id="UP001223520"/>
    </source>
</evidence>
<reference evidence="1 2" key="1">
    <citation type="journal article" date="2023" name="Limnol Oceanogr Lett">
        <title>Environmental adaptations by the intertidal Antarctic cyanobacterium Halotia branconii CENA392 as revealed using long-read genome sequencing.</title>
        <authorList>
            <person name="Dextro R.B."/>
            <person name="Delbaje E."/>
            <person name="Freitas P.N.N."/>
            <person name="Geraldes V."/>
            <person name="Pinto E."/>
            <person name="Long P.F."/>
            <person name="Fiore M.F."/>
        </authorList>
    </citation>
    <scope>NUCLEOTIDE SEQUENCE [LARGE SCALE GENOMIC DNA]</scope>
    <source>
        <strain evidence="1 2">CENA392</strain>
    </source>
</reference>
<dbReference type="SUPFAM" id="SSF54427">
    <property type="entry name" value="NTF2-like"/>
    <property type="match status" value="1"/>
</dbReference>
<gene>
    <name evidence="1" type="ORF">QI031_29670</name>
</gene>
<dbReference type="InterPro" id="IPR032710">
    <property type="entry name" value="NTF2-like_dom_sf"/>
</dbReference>